<dbReference type="PANTHER" id="PTHR30050:SF2">
    <property type="entry name" value="CHROMOSOMAL REPLICATION INITIATOR PROTEIN DNAA"/>
    <property type="match status" value="1"/>
</dbReference>
<dbReference type="InterPro" id="IPR024633">
    <property type="entry name" value="DnaA_N_dom"/>
</dbReference>
<feature type="binding site" evidence="8">
    <location>
        <position position="170"/>
    </location>
    <ligand>
        <name>ATP</name>
        <dbReference type="ChEBI" id="CHEBI:30616"/>
    </ligand>
</feature>
<feature type="binding site" evidence="8">
    <location>
        <position position="168"/>
    </location>
    <ligand>
        <name>ATP</name>
        <dbReference type="ChEBI" id="CHEBI:30616"/>
    </ligand>
</feature>
<keyword evidence="7 8" id="KW-0238">DNA-binding</keyword>
<evidence type="ECO:0000256" key="7">
    <source>
        <dbReference type="ARBA" id="ARBA00023125"/>
    </source>
</evidence>
<feature type="domain" description="Chromosomal replication initiator DnaA C-terminal" evidence="13">
    <location>
        <begin position="368"/>
        <end position="436"/>
    </location>
</feature>
<sequence>MNTYNDIWQEILETVRPHVSQTGFSAWLSGEKNGYLNFTEFENNTAYLHCPNDMKINIIKSQYIELLKKAFEQVMGFPVEVELVLDTPSPLDAAAEGAEEKDAQEDKFPVSEEKQDQFTFETFVEGPSNKFAYRAALAVAKDPGGHLRQDHSYGNYNPLFIYGKSGLGKTHILNAICCEIRKNFPDMHIVYLRSEDFLNEFMNALDRKVMDDFRLKFRNIDVLLIDDIQFIAGKIQTEEEFFHTFNSLIENGKQIVLTSDRPPKEIQSLTERLVTRFEMGILADIQSPEYETRCLIIKNKAMLLGLNLSNDVVEYIAGKIKTNIRQLEGTVKRLCALKELTNREPTVALAQKVIKDVIDDDIPPIPITVEKIIEEVSRMQGVPPEEIKSTRQKANISLARKMCMYIMREVTTLTLEQIGEEFGKNYSTVIYSIKEIQKKMEEDSKIERKINDIINNVKTAS</sequence>
<dbReference type="InterPro" id="IPR013159">
    <property type="entry name" value="DnaA_C"/>
</dbReference>
<dbReference type="NCBIfam" id="TIGR00362">
    <property type="entry name" value="DnaA"/>
    <property type="match status" value="1"/>
</dbReference>
<evidence type="ECO:0000256" key="3">
    <source>
        <dbReference type="ARBA" id="ARBA00022705"/>
    </source>
</evidence>
<evidence type="ECO:0000256" key="9">
    <source>
        <dbReference type="NCBIfam" id="TIGR00362"/>
    </source>
</evidence>
<evidence type="ECO:0000256" key="4">
    <source>
        <dbReference type="ARBA" id="ARBA00022741"/>
    </source>
</evidence>
<keyword evidence="4 8" id="KW-0547">Nucleotide-binding</keyword>
<keyword evidence="2 8" id="KW-0963">Cytoplasm</keyword>
<feature type="binding site" evidence="8">
    <location>
        <position position="166"/>
    </location>
    <ligand>
        <name>ATP</name>
        <dbReference type="ChEBI" id="CHEBI:30616"/>
    </ligand>
</feature>
<dbReference type="HAMAP" id="MF_00377">
    <property type="entry name" value="DnaA_bact"/>
    <property type="match status" value="1"/>
</dbReference>
<proteinExistence type="inferred from homology"/>
<comment type="domain">
    <text evidence="8">Domain I is involved in oligomerization and binding regulators, domain II is flexibile and of varying length in different bacteria, domain III forms the AAA+ region, while domain IV binds dsDNA.</text>
</comment>
<comment type="subcellular location">
    <subcellularLocation>
        <location evidence="8">Cytoplasm</location>
    </subcellularLocation>
</comment>
<dbReference type="SMART" id="SM00760">
    <property type="entry name" value="Bac_DnaA_C"/>
    <property type="match status" value="1"/>
</dbReference>
<dbReference type="InterPro" id="IPR027417">
    <property type="entry name" value="P-loop_NTPase"/>
</dbReference>
<dbReference type="GO" id="GO:0005886">
    <property type="term" value="C:plasma membrane"/>
    <property type="evidence" value="ECO:0007669"/>
    <property type="project" value="TreeGrafter"/>
</dbReference>
<dbReference type="Gene3D" id="3.40.50.300">
    <property type="entry name" value="P-loop containing nucleotide triphosphate hydrolases"/>
    <property type="match status" value="1"/>
</dbReference>
<dbReference type="InterPro" id="IPR020591">
    <property type="entry name" value="Chromosome_initiator_DnaA-like"/>
</dbReference>
<evidence type="ECO:0000313" key="14">
    <source>
        <dbReference type="EMBL" id="HIW85059.1"/>
    </source>
</evidence>
<dbReference type="Gene3D" id="1.10.8.60">
    <property type="match status" value="1"/>
</dbReference>
<evidence type="ECO:0000256" key="11">
    <source>
        <dbReference type="RuleBase" id="RU004227"/>
    </source>
</evidence>
<dbReference type="FunFam" id="3.40.50.300:FF:000668">
    <property type="entry name" value="Chromosomal replication initiator protein DnaA"/>
    <property type="match status" value="1"/>
</dbReference>
<dbReference type="SMART" id="SM00382">
    <property type="entry name" value="AAA"/>
    <property type="match status" value="1"/>
</dbReference>
<feature type="region of interest" description="Domain I, interacts with DnaA modulators" evidence="8">
    <location>
        <begin position="1"/>
        <end position="94"/>
    </location>
</feature>
<dbReference type="GO" id="GO:0008289">
    <property type="term" value="F:lipid binding"/>
    <property type="evidence" value="ECO:0007669"/>
    <property type="project" value="UniProtKB-KW"/>
</dbReference>
<dbReference type="EMBL" id="DXGE01000006">
    <property type="protein sequence ID" value="HIW85059.1"/>
    <property type="molecule type" value="Genomic_DNA"/>
</dbReference>
<comment type="similarity">
    <text evidence="1 8 11">Belongs to the DnaA family.</text>
</comment>
<evidence type="ECO:0000259" key="12">
    <source>
        <dbReference type="SMART" id="SM00382"/>
    </source>
</evidence>
<dbReference type="InterPro" id="IPR038454">
    <property type="entry name" value="DnaA_N_sf"/>
</dbReference>
<dbReference type="SUPFAM" id="SSF52540">
    <property type="entry name" value="P-loop containing nucleoside triphosphate hydrolases"/>
    <property type="match status" value="1"/>
</dbReference>
<comment type="subunit">
    <text evidence="8">Oligomerizes as a right-handed, spiral filament on DNA at oriC.</text>
</comment>
<feature type="region of interest" description="Domain IV, binds dsDNA" evidence="8">
    <location>
        <begin position="339"/>
        <end position="461"/>
    </location>
</feature>
<dbReference type="SUPFAM" id="SSF48295">
    <property type="entry name" value="TrpR-like"/>
    <property type="match status" value="1"/>
</dbReference>
<evidence type="ECO:0000256" key="6">
    <source>
        <dbReference type="ARBA" id="ARBA00023121"/>
    </source>
</evidence>
<evidence type="ECO:0000256" key="1">
    <source>
        <dbReference type="ARBA" id="ARBA00006583"/>
    </source>
</evidence>
<dbReference type="GO" id="GO:0006275">
    <property type="term" value="P:regulation of DNA replication"/>
    <property type="evidence" value="ECO:0007669"/>
    <property type="project" value="UniProtKB-UniRule"/>
</dbReference>
<dbReference type="CDD" id="cd06571">
    <property type="entry name" value="Bac_DnaA_C"/>
    <property type="match status" value="1"/>
</dbReference>
<organism evidence="14 15">
    <name type="scientific">Candidatus Eubacterium faecipullorum</name>
    <dbReference type="NCBI Taxonomy" id="2838571"/>
    <lineage>
        <taxon>Bacteria</taxon>
        <taxon>Bacillati</taxon>
        <taxon>Bacillota</taxon>
        <taxon>Clostridia</taxon>
        <taxon>Eubacteriales</taxon>
        <taxon>Eubacteriaceae</taxon>
        <taxon>Eubacterium</taxon>
    </lineage>
</organism>
<evidence type="ECO:0000256" key="5">
    <source>
        <dbReference type="ARBA" id="ARBA00022840"/>
    </source>
</evidence>
<evidence type="ECO:0000256" key="8">
    <source>
        <dbReference type="HAMAP-Rule" id="MF_00377"/>
    </source>
</evidence>
<dbReference type="GO" id="GO:0005524">
    <property type="term" value="F:ATP binding"/>
    <property type="evidence" value="ECO:0007669"/>
    <property type="project" value="UniProtKB-UniRule"/>
</dbReference>
<dbReference type="AlphaFoldDB" id="A0A9D1RCE2"/>
<dbReference type="GO" id="GO:0003688">
    <property type="term" value="F:DNA replication origin binding"/>
    <property type="evidence" value="ECO:0007669"/>
    <property type="project" value="UniProtKB-UniRule"/>
</dbReference>
<dbReference type="Pfam" id="PF11638">
    <property type="entry name" value="DnaA_N"/>
    <property type="match status" value="1"/>
</dbReference>
<dbReference type="Gene3D" id="1.10.1750.10">
    <property type="match status" value="1"/>
</dbReference>
<keyword evidence="3 8" id="KW-0235">DNA replication</keyword>
<dbReference type="Pfam" id="PF00308">
    <property type="entry name" value="Bac_DnaA"/>
    <property type="match status" value="1"/>
</dbReference>
<reference evidence="14" key="1">
    <citation type="journal article" date="2021" name="PeerJ">
        <title>Extensive microbial diversity within the chicken gut microbiome revealed by metagenomics and culture.</title>
        <authorList>
            <person name="Gilroy R."/>
            <person name="Ravi A."/>
            <person name="Getino M."/>
            <person name="Pursley I."/>
            <person name="Horton D.L."/>
            <person name="Alikhan N.F."/>
            <person name="Baker D."/>
            <person name="Gharbi K."/>
            <person name="Hall N."/>
            <person name="Watson M."/>
            <person name="Adriaenssens E.M."/>
            <person name="Foster-Nyarko E."/>
            <person name="Jarju S."/>
            <person name="Secka A."/>
            <person name="Antonio M."/>
            <person name="Oren A."/>
            <person name="Chaudhuri R.R."/>
            <person name="La Ragione R."/>
            <person name="Hildebrand F."/>
            <person name="Pallen M.J."/>
        </authorList>
    </citation>
    <scope>NUCLEOTIDE SEQUENCE</scope>
    <source>
        <strain evidence="14">421</strain>
    </source>
</reference>
<comment type="function">
    <text evidence="8 10">Plays an essential role in the initiation and regulation of chromosomal replication. ATP-DnaA binds to the origin of replication (oriC) to initiate formation of the DNA replication initiation complex once per cell cycle. Binds the DnaA box (a 9 base pair repeat at the origin) and separates the double-stranded (ds)DNA. Forms a right-handed helical filament on oriC DNA; dsDNA binds to the exterior of the filament while single-stranded (ss)DNA is stabiized in the filament's interior. The ATP-DnaA-oriC complex binds and stabilizes one strand of the AT-rich DNA unwinding element (DUE), permitting loading of DNA polymerase. After initiation quickly degrades to an ADP-DnaA complex that is not apt for DNA replication. Binds acidic phospholipids.</text>
</comment>
<feature type="domain" description="AAA+ ATPase" evidence="12">
    <location>
        <begin position="155"/>
        <end position="287"/>
    </location>
</feature>
<evidence type="ECO:0000256" key="10">
    <source>
        <dbReference type="RuleBase" id="RU000577"/>
    </source>
</evidence>
<gene>
    <name evidence="8 14" type="primary">dnaA</name>
    <name evidence="14" type="ORF">IAA48_01040</name>
</gene>
<reference evidence="14" key="2">
    <citation type="submission" date="2021-04" db="EMBL/GenBank/DDBJ databases">
        <authorList>
            <person name="Gilroy R."/>
        </authorList>
    </citation>
    <scope>NUCLEOTIDE SEQUENCE</scope>
    <source>
        <strain evidence="14">421</strain>
    </source>
</reference>
<evidence type="ECO:0000313" key="15">
    <source>
        <dbReference type="Proteomes" id="UP000824205"/>
    </source>
</evidence>
<dbReference type="GO" id="GO:0006270">
    <property type="term" value="P:DNA replication initiation"/>
    <property type="evidence" value="ECO:0007669"/>
    <property type="project" value="UniProtKB-UniRule"/>
</dbReference>
<dbReference type="Proteomes" id="UP000824205">
    <property type="component" value="Unassembled WGS sequence"/>
</dbReference>
<dbReference type="InterPro" id="IPR003593">
    <property type="entry name" value="AAA+_ATPase"/>
</dbReference>
<keyword evidence="5 8" id="KW-0067">ATP-binding</keyword>
<name>A0A9D1RCE2_9FIRM</name>
<keyword evidence="6 8" id="KW-0446">Lipid-binding</keyword>
<dbReference type="CDD" id="cd00009">
    <property type="entry name" value="AAA"/>
    <property type="match status" value="1"/>
</dbReference>
<comment type="caution">
    <text evidence="14">The sequence shown here is derived from an EMBL/GenBank/DDBJ whole genome shotgun (WGS) entry which is preliminary data.</text>
</comment>
<evidence type="ECO:0000256" key="2">
    <source>
        <dbReference type="ARBA" id="ARBA00022490"/>
    </source>
</evidence>
<comment type="caution">
    <text evidence="8">Lacks conserved residue(s) required for the propagation of feature annotation.</text>
</comment>
<dbReference type="InterPro" id="IPR001957">
    <property type="entry name" value="Chromosome_initiator_DnaA"/>
</dbReference>
<dbReference type="InterPro" id="IPR010921">
    <property type="entry name" value="Trp_repressor/repl_initiator"/>
</dbReference>
<accession>A0A9D1RCE2</accession>
<dbReference type="GO" id="GO:0005737">
    <property type="term" value="C:cytoplasm"/>
    <property type="evidence" value="ECO:0007669"/>
    <property type="project" value="UniProtKB-SubCell"/>
</dbReference>
<dbReference type="PRINTS" id="PR00051">
    <property type="entry name" value="DNAA"/>
</dbReference>
<evidence type="ECO:0000259" key="13">
    <source>
        <dbReference type="SMART" id="SM00760"/>
    </source>
</evidence>
<dbReference type="Pfam" id="PF08299">
    <property type="entry name" value="Bac_DnaA_C"/>
    <property type="match status" value="1"/>
</dbReference>
<protein>
    <recommendedName>
        <fullName evidence="8 9">Chromosomal replication initiator protein DnaA</fullName>
    </recommendedName>
</protein>
<dbReference type="Gene3D" id="3.30.300.180">
    <property type="match status" value="1"/>
</dbReference>
<dbReference type="PANTHER" id="PTHR30050">
    <property type="entry name" value="CHROMOSOMAL REPLICATION INITIATOR PROTEIN DNAA"/>
    <property type="match status" value="1"/>
</dbReference>
<feature type="binding site" evidence="8">
    <location>
        <position position="169"/>
    </location>
    <ligand>
        <name>ATP</name>
        <dbReference type="ChEBI" id="CHEBI:30616"/>
    </ligand>
</feature>
<dbReference type="InterPro" id="IPR013317">
    <property type="entry name" value="DnaA_dom"/>
</dbReference>